<dbReference type="Proteomes" id="UP000075288">
    <property type="component" value="Unassembled WGS sequence"/>
</dbReference>
<evidence type="ECO:0000313" key="2">
    <source>
        <dbReference type="Proteomes" id="UP000075288"/>
    </source>
</evidence>
<organism evidence="1 2">
    <name type="scientific">Heyndrickxia coagulans</name>
    <name type="common">Weizmannia coagulans</name>
    <dbReference type="NCBI Taxonomy" id="1398"/>
    <lineage>
        <taxon>Bacteria</taxon>
        <taxon>Bacillati</taxon>
        <taxon>Bacillota</taxon>
        <taxon>Bacilli</taxon>
        <taxon>Bacillales</taxon>
        <taxon>Bacillaceae</taxon>
        <taxon>Heyndrickxia</taxon>
    </lineage>
</organism>
<protein>
    <submittedName>
        <fullName evidence="1">Uncharacterized protein</fullName>
    </submittedName>
</protein>
<name>A0A150JTQ9_HEYCO</name>
<accession>A0A150JTQ9</accession>
<proteinExistence type="predicted"/>
<comment type="caution">
    <text evidence="1">The sequence shown here is derived from an EMBL/GenBank/DDBJ whole genome shotgun (WGS) entry which is preliminary data.</text>
</comment>
<reference evidence="1 2" key="1">
    <citation type="submission" date="2016-01" db="EMBL/GenBank/DDBJ databases">
        <title>Genome Sequences of Twelve Sporeforming Bacillus Species Isolated from Foods.</title>
        <authorList>
            <person name="Berendsen E.M."/>
            <person name="Wells-Bennik M.H."/>
            <person name="Krawcyk A.O."/>
            <person name="De Jong A."/>
            <person name="Holsappel S."/>
            <person name="Eijlander R.T."/>
            <person name="Kuipers O.P."/>
        </authorList>
    </citation>
    <scope>NUCLEOTIDE SEQUENCE [LARGE SCALE GENOMIC DNA]</scope>
    <source>
        <strain evidence="1 2">B4098</strain>
    </source>
</reference>
<dbReference type="PATRIC" id="fig|1398.26.peg.791"/>
<gene>
    <name evidence="1" type="ORF">B4098_0760</name>
</gene>
<sequence length="42" mass="4997">MDFLSIKNFQEQVVFRTGVYRMMQNLRKMGSDSKWALAREAL</sequence>
<dbReference type="EMBL" id="LQYG01000090">
    <property type="protein sequence ID" value="KYC60597.1"/>
    <property type="molecule type" value="Genomic_DNA"/>
</dbReference>
<dbReference type="AlphaFoldDB" id="A0A150JTQ9"/>
<evidence type="ECO:0000313" key="1">
    <source>
        <dbReference type="EMBL" id="KYC60597.1"/>
    </source>
</evidence>